<evidence type="ECO:0000259" key="1">
    <source>
        <dbReference type="Pfam" id="PF13643"/>
    </source>
</evidence>
<dbReference type="InterPro" id="IPR025285">
    <property type="entry name" value="DUF4145"/>
</dbReference>
<dbReference type="Proteomes" id="UP000077667">
    <property type="component" value="Chromosome"/>
</dbReference>
<dbReference type="RefSeq" id="WP_067755012.1">
    <property type="nucleotide sequence ID" value="NZ_CP015772.1"/>
</dbReference>
<gene>
    <name evidence="2" type="ORF">A8C56_09515</name>
</gene>
<dbReference type="EMBL" id="CP015772">
    <property type="protein sequence ID" value="ANH81188.1"/>
    <property type="molecule type" value="Genomic_DNA"/>
</dbReference>
<dbReference type="KEGG" id="nia:A8C56_09515"/>
<proteinExistence type="predicted"/>
<protein>
    <recommendedName>
        <fullName evidence="1">DUF4145 domain-containing protein</fullName>
    </recommendedName>
</protein>
<dbReference type="OrthoDB" id="6402073at2"/>
<accession>A0A1A9I0L3</accession>
<keyword evidence="3" id="KW-1185">Reference proteome</keyword>
<sequence>MKKVKVTAELILACSHCGNKAGHFLLCEAESTSTGYNTVNPFETIEIECSYYLTRYKTCGGISLFYDTEFDEHPGYITEATLCYPVIRTLTDHIPIQIQQTYNEALKVEKVSFTAFSLLIRKSLELLCKDQKAAGRNLKEQITDLATKNIIPANLAKMADALRTLGNIGAHDVSYQIDIEEVRAMKDFLIAMLEYVYVAPSKIEALKKSIDRKMQVK</sequence>
<reference evidence="2 3" key="1">
    <citation type="submission" date="2016-05" db="EMBL/GenBank/DDBJ databases">
        <title>Niabella ginsenosidivorans BS26 whole genome sequencing.</title>
        <authorList>
            <person name="Im W.T."/>
            <person name="Siddiqi M.Z."/>
        </authorList>
    </citation>
    <scope>NUCLEOTIDE SEQUENCE [LARGE SCALE GENOMIC DNA]</scope>
    <source>
        <strain evidence="2 3">BS26</strain>
    </source>
</reference>
<organism evidence="2 3">
    <name type="scientific">Niabella ginsenosidivorans</name>
    <dbReference type="NCBI Taxonomy" id="1176587"/>
    <lineage>
        <taxon>Bacteria</taxon>
        <taxon>Pseudomonadati</taxon>
        <taxon>Bacteroidota</taxon>
        <taxon>Chitinophagia</taxon>
        <taxon>Chitinophagales</taxon>
        <taxon>Chitinophagaceae</taxon>
        <taxon>Niabella</taxon>
    </lineage>
</organism>
<dbReference type="Pfam" id="PF13643">
    <property type="entry name" value="DUF4145"/>
    <property type="match status" value="1"/>
</dbReference>
<evidence type="ECO:0000313" key="3">
    <source>
        <dbReference type="Proteomes" id="UP000077667"/>
    </source>
</evidence>
<dbReference type="STRING" id="1176587.A8C56_09515"/>
<feature type="domain" description="DUF4145" evidence="1">
    <location>
        <begin position="103"/>
        <end position="188"/>
    </location>
</feature>
<evidence type="ECO:0000313" key="2">
    <source>
        <dbReference type="EMBL" id="ANH81188.1"/>
    </source>
</evidence>
<dbReference type="AlphaFoldDB" id="A0A1A9I0L3"/>
<name>A0A1A9I0L3_9BACT</name>